<dbReference type="GO" id="GO:0009143">
    <property type="term" value="P:nucleoside triphosphate catabolic process"/>
    <property type="evidence" value="ECO:0007669"/>
    <property type="project" value="TreeGrafter"/>
</dbReference>
<evidence type="ECO:0000259" key="4">
    <source>
        <dbReference type="SMART" id="SM00892"/>
    </source>
</evidence>
<dbReference type="InterPro" id="IPR002591">
    <property type="entry name" value="Phosphodiest/P_Trfase"/>
</dbReference>
<dbReference type="InterPro" id="IPR044925">
    <property type="entry name" value="His-Me_finger_sf"/>
</dbReference>
<dbReference type="InterPro" id="IPR044929">
    <property type="entry name" value="DNA/RNA_non-sp_Endonuclease_sf"/>
</dbReference>
<gene>
    <name evidence="5" type="ORF">PECUL_23A018049</name>
</gene>
<dbReference type="GO" id="GO:0030500">
    <property type="term" value="P:regulation of bone mineralization"/>
    <property type="evidence" value="ECO:0007669"/>
    <property type="project" value="TreeGrafter"/>
</dbReference>
<dbReference type="InterPro" id="IPR017850">
    <property type="entry name" value="Alkaline_phosphatase_core_sf"/>
</dbReference>
<dbReference type="PANTHER" id="PTHR10151">
    <property type="entry name" value="ECTONUCLEOTIDE PYROPHOSPHATASE/PHOSPHODIESTERASE"/>
    <property type="match status" value="1"/>
</dbReference>
<proteinExistence type="predicted"/>
<name>A0AAD1VUN2_PELCU</name>
<dbReference type="GO" id="GO:0004551">
    <property type="term" value="F:dinucleotide phosphatase activity"/>
    <property type="evidence" value="ECO:0007669"/>
    <property type="project" value="TreeGrafter"/>
</dbReference>
<dbReference type="FunFam" id="3.40.720.10:FF:000145">
    <property type="entry name" value="Uncharacterized protein"/>
    <property type="match status" value="1"/>
</dbReference>
<dbReference type="PANTHER" id="PTHR10151:SF77">
    <property type="entry name" value="ECTONUCLEOTIDE PYROPHOSPHATASE_PHOSPHODIESTERASE FAMILY MEMBER 1"/>
    <property type="match status" value="1"/>
</dbReference>
<dbReference type="GO" id="GO:0046872">
    <property type="term" value="F:metal ion binding"/>
    <property type="evidence" value="ECO:0007669"/>
    <property type="project" value="InterPro"/>
</dbReference>
<accession>A0AAD1VUN2</accession>
<dbReference type="GO" id="GO:0046034">
    <property type="term" value="P:ATP metabolic process"/>
    <property type="evidence" value="ECO:0007669"/>
    <property type="project" value="TreeGrafter"/>
</dbReference>
<keyword evidence="1" id="KW-0378">Hydrolase</keyword>
<dbReference type="EMBL" id="OW240913">
    <property type="protein sequence ID" value="CAH2250122.1"/>
    <property type="molecule type" value="Genomic_DNA"/>
</dbReference>
<dbReference type="SMART" id="SM00477">
    <property type="entry name" value="NUC"/>
    <property type="match status" value="1"/>
</dbReference>
<feature type="domain" description="ENPP1-3/EXOG-like endonuclease/phosphodiesterase" evidence="3">
    <location>
        <begin position="284"/>
        <end position="512"/>
    </location>
</feature>
<dbReference type="GO" id="GO:0003676">
    <property type="term" value="F:nucleic acid binding"/>
    <property type="evidence" value="ECO:0007669"/>
    <property type="project" value="InterPro"/>
</dbReference>
<protein>
    <submittedName>
        <fullName evidence="5">Ectonucleotide pyrophosphatase phosphodiesterase family member 1</fullName>
    </submittedName>
</protein>
<keyword evidence="2" id="KW-0325">Glycoprotein</keyword>
<dbReference type="AlphaFoldDB" id="A0AAD1VUN2"/>
<evidence type="ECO:0000313" key="5">
    <source>
        <dbReference type="EMBL" id="CAH2250122.1"/>
    </source>
</evidence>
<dbReference type="Proteomes" id="UP001295444">
    <property type="component" value="Chromosome 02"/>
</dbReference>
<dbReference type="Gene3D" id="3.40.570.10">
    <property type="entry name" value="Extracellular Endonuclease, subunit A"/>
    <property type="match status" value="1"/>
</dbReference>
<dbReference type="Pfam" id="PF01223">
    <property type="entry name" value="Endonuclease_NS"/>
    <property type="match status" value="1"/>
</dbReference>
<dbReference type="SUPFAM" id="SSF54060">
    <property type="entry name" value="His-Me finger endonucleases"/>
    <property type="match status" value="1"/>
</dbReference>
<evidence type="ECO:0000313" key="6">
    <source>
        <dbReference type="Proteomes" id="UP001295444"/>
    </source>
</evidence>
<dbReference type="SMART" id="SM00892">
    <property type="entry name" value="Endonuclease_NS"/>
    <property type="match status" value="1"/>
</dbReference>
<dbReference type="SUPFAM" id="SSF53649">
    <property type="entry name" value="Alkaline phosphatase-like"/>
    <property type="match status" value="1"/>
</dbReference>
<dbReference type="GO" id="GO:0045599">
    <property type="term" value="P:negative regulation of fat cell differentiation"/>
    <property type="evidence" value="ECO:0007669"/>
    <property type="project" value="TreeGrafter"/>
</dbReference>
<dbReference type="InterPro" id="IPR020821">
    <property type="entry name" value="ENPP1-3/EXOG-like_nuc-like"/>
</dbReference>
<organism evidence="5 6">
    <name type="scientific">Pelobates cultripes</name>
    <name type="common">Western spadefoot toad</name>
    <dbReference type="NCBI Taxonomy" id="61616"/>
    <lineage>
        <taxon>Eukaryota</taxon>
        <taxon>Metazoa</taxon>
        <taxon>Chordata</taxon>
        <taxon>Craniata</taxon>
        <taxon>Vertebrata</taxon>
        <taxon>Euteleostomi</taxon>
        <taxon>Amphibia</taxon>
        <taxon>Batrachia</taxon>
        <taxon>Anura</taxon>
        <taxon>Pelobatoidea</taxon>
        <taxon>Pelobatidae</taxon>
        <taxon>Pelobates</taxon>
    </lineage>
</organism>
<dbReference type="Pfam" id="PF01663">
    <property type="entry name" value="Phosphodiest"/>
    <property type="match status" value="1"/>
</dbReference>
<dbReference type="InterPro" id="IPR001604">
    <property type="entry name" value="Endo_G_ENPP1-like_dom"/>
</dbReference>
<dbReference type="GO" id="GO:0009986">
    <property type="term" value="C:cell surface"/>
    <property type="evidence" value="ECO:0007669"/>
    <property type="project" value="TreeGrafter"/>
</dbReference>
<dbReference type="GO" id="GO:0030505">
    <property type="term" value="P:inorganic diphosphate transport"/>
    <property type="evidence" value="ECO:0007669"/>
    <property type="project" value="TreeGrafter"/>
</dbReference>
<feature type="domain" description="DNA/RNA non-specific endonuclease/pyrophosphatase/phosphodiesterase" evidence="4">
    <location>
        <begin position="283"/>
        <end position="512"/>
    </location>
</feature>
<keyword evidence="6" id="KW-1185">Reference proteome</keyword>
<reference evidence="5" key="1">
    <citation type="submission" date="2022-03" db="EMBL/GenBank/DDBJ databases">
        <authorList>
            <person name="Alioto T."/>
            <person name="Alioto T."/>
            <person name="Gomez Garrido J."/>
        </authorList>
    </citation>
    <scope>NUCLEOTIDE SEQUENCE</scope>
</reference>
<dbReference type="GO" id="GO:0004528">
    <property type="term" value="F:phosphodiesterase I activity"/>
    <property type="evidence" value="ECO:0007669"/>
    <property type="project" value="TreeGrafter"/>
</dbReference>
<dbReference type="CDD" id="cd00091">
    <property type="entry name" value="NUC"/>
    <property type="match status" value="1"/>
</dbReference>
<sequence>MNVDYIIGMLMDGLKQIQLDKCINIILLSDHGMEQFNCETVAFLQPSYVKPSKEYIVISGPAARLRPTNVPDEYFSFDYEGVARNLTCRRNHQPFKAFLKHNLPKRIHYANNDRIELLNFYTDPKWQVALSRSEIKSCKGGFHGSDNRFPNMQALFIGYGPQFKFNTEVEPFENIEIYNLMCDLLNIVPAPNNGTHGSLNHLLKMPVYEPSLPNDITEPVQCAVSKKVQDDDLGCSCDSLDPTLRGFEKQLTLTPVQESETKIQNLPFGRPKVLWNSSYCVLYHKMYVSGYSFNTRIPLWNSYTIGKNDYSAISVGYNSSCIFVDTRIPTGMSQSCRFYNSHSSLKCGFLFPPGYAGTKSYSGYITTNIVPMYPAFQVIWNYFHNVLLLKNTEKKNGFQVISGPIFDYNVDGRFDSMEQITQISNSTGVYIPTHYFIIVTSCKNVSQTPLQCTGPLDVLPFVLPHREENSENCEVDKDESVWVEKFLYFHAARVRDIELLTGLIFFQDTKYSVADLLQLKTFMPDNL</sequence>
<dbReference type="Gene3D" id="3.40.720.10">
    <property type="entry name" value="Alkaline Phosphatase, subunit A"/>
    <property type="match status" value="1"/>
</dbReference>
<evidence type="ECO:0000259" key="3">
    <source>
        <dbReference type="SMART" id="SM00477"/>
    </source>
</evidence>
<evidence type="ECO:0000256" key="1">
    <source>
        <dbReference type="ARBA" id="ARBA00022801"/>
    </source>
</evidence>
<evidence type="ECO:0000256" key="2">
    <source>
        <dbReference type="ARBA" id="ARBA00023180"/>
    </source>
</evidence>